<sequence>MPFWGIVLIGVAAWVLVSVVLGALIGRAVKIADAHRRDELLTEQLRRRPAALGRHSLPTVHAADEAPVVPAPRASAH</sequence>
<gene>
    <name evidence="2" type="ORF">GCM10025866_18710</name>
</gene>
<evidence type="ECO:0000256" key="1">
    <source>
        <dbReference type="SAM" id="Phobius"/>
    </source>
</evidence>
<keyword evidence="1" id="KW-1133">Transmembrane helix</keyword>
<dbReference type="EMBL" id="AP027731">
    <property type="protein sequence ID" value="BDZ45962.1"/>
    <property type="molecule type" value="Genomic_DNA"/>
</dbReference>
<dbReference type="RefSeq" id="WP_286276068.1">
    <property type="nucleotide sequence ID" value="NZ_AP027731.1"/>
</dbReference>
<name>A0ABM8GCL9_9MICO</name>
<evidence type="ECO:0000313" key="2">
    <source>
        <dbReference type="EMBL" id="BDZ45962.1"/>
    </source>
</evidence>
<organism evidence="2 3">
    <name type="scientific">Naasia aerilata</name>
    <dbReference type="NCBI Taxonomy" id="1162966"/>
    <lineage>
        <taxon>Bacteria</taxon>
        <taxon>Bacillati</taxon>
        <taxon>Actinomycetota</taxon>
        <taxon>Actinomycetes</taxon>
        <taxon>Micrococcales</taxon>
        <taxon>Microbacteriaceae</taxon>
        <taxon>Naasia</taxon>
    </lineage>
</organism>
<accession>A0ABM8GCL9</accession>
<keyword evidence="1" id="KW-0472">Membrane</keyword>
<keyword evidence="3" id="KW-1185">Reference proteome</keyword>
<proteinExistence type="predicted"/>
<reference evidence="3" key="1">
    <citation type="journal article" date="2019" name="Int. J. Syst. Evol. Microbiol.">
        <title>The Global Catalogue of Microorganisms (GCM) 10K type strain sequencing project: providing services to taxonomists for standard genome sequencing and annotation.</title>
        <authorList>
            <consortium name="The Broad Institute Genomics Platform"/>
            <consortium name="The Broad Institute Genome Sequencing Center for Infectious Disease"/>
            <person name="Wu L."/>
            <person name="Ma J."/>
        </authorList>
    </citation>
    <scope>NUCLEOTIDE SEQUENCE [LARGE SCALE GENOMIC DNA]</scope>
    <source>
        <strain evidence="3">NBRC 108725</strain>
    </source>
</reference>
<protein>
    <submittedName>
        <fullName evidence="2">Uncharacterized protein</fullName>
    </submittedName>
</protein>
<feature type="transmembrane region" description="Helical" evidence="1">
    <location>
        <begin position="6"/>
        <end position="29"/>
    </location>
</feature>
<dbReference type="Proteomes" id="UP001321498">
    <property type="component" value="Chromosome"/>
</dbReference>
<evidence type="ECO:0000313" key="3">
    <source>
        <dbReference type="Proteomes" id="UP001321498"/>
    </source>
</evidence>
<keyword evidence="1" id="KW-0812">Transmembrane</keyword>